<dbReference type="Proteomes" id="UP001341840">
    <property type="component" value="Unassembled WGS sequence"/>
</dbReference>
<dbReference type="GO" id="GO:0004467">
    <property type="term" value="F:long-chain fatty acid-CoA ligase activity"/>
    <property type="evidence" value="ECO:0007669"/>
    <property type="project" value="UniProtKB-EC"/>
</dbReference>
<dbReference type="EMBL" id="JASCZI010244540">
    <property type="protein sequence ID" value="MED6214229.1"/>
    <property type="molecule type" value="Genomic_DNA"/>
</dbReference>
<organism evidence="1 2">
    <name type="scientific">Stylosanthes scabra</name>
    <dbReference type="NCBI Taxonomy" id="79078"/>
    <lineage>
        <taxon>Eukaryota</taxon>
        <taxon>Viridiplantae</taxon>
        <taxon>Streptophyta</taxon>
        <taxon>Embryophyta</taxon>
        <taxon>Tracheophyta</taxon>
        <taxon>Spermatophyta</taxon>
        <taxon>Magnoliopsida</taxon>
        <taxon>eudicotyledons</taxon>
        <taxon>Gunneridae</taxon>
        <taxon>Pentapetalae</taxon>
        <taxon>rosids</taxon>
        <taxon>fabids</taxon>
        <taxon>Fabales</taxon>
        <taxon>Fabaceae</taxon>
        <taxon>Papilionoideae</taxon>
        <taxon>50 kb inversion clade</taxon>
        <taxon>dalbergioids sensu lato</taxon>
        <taxon>Dalbergieae</taxon>
        <taxon>Pterocarpus clade</taxon>
        <taxon>Stylosanthes</taxon>
    </lineage>
</organism>
<name>A0ABU6YXZ2_9FABA</name>
<keyword evidence="2" id="KW-1185">Reference proteome</keyword>
<proteinExistence type="predicted"/>
<protein>
    <submittedName>
        <fullName evidence="1">Long chain acyl-CoA synthetase 7 peroxisomal</fullName>
        <ecNumber evidence="1">6.2.1.3</ecNumber>
    </submittedName>
</protein>
<sequence length="159" mass="17550">MLDTRIYYYDKQCFILSHTHFEPLSHSHLRGATQTLAVTLCPCHVPSAFEHLPTTLISIRSFQAAGSLGQAAIILKFVTRAASSLLPGAPPPVSSSIVSASSILTSHPSQLFLKLCTSQTTKDVELVDVPKMNYTTDDQPYPRGEMCIRVQLFFKGLQR</sequence>
<accession>A0ABU6YXZ2</accession>
<gene>
    <name evidence="1" type="primary">LACS7_2</name>
    <name evidence="1" type="ORF">PIB30_100938</name>
</gene>
<dbReference type="EC" id="6.2.1.3" evidence="1"/>
<evidence type="ECO:0000313" key="1">
    <source>
        <dbReference type="EMBL" id="MED6214229.1"/>
    </source>
</evidence>
<keyword evidence="1" id="KW-0436">Ligase</keyword>
<evidence type="ECO:0000313" key="2">
    <source>
        <dbReference type="Proteomes" id="UP001341840"/>
    </source>
</evidence>
<reference evidence="1 2" key="1">
    <citation type="journal article" date="2023" name="Plants (Basel)">
        <title>Bridging the Gap: Combining Genomics and Transcriptomics Approaches to Understand Stylosanthes scabra, an Orphan Legume from the Brazilian Caatinga.</title>
        <authorList>
            <person name="Ferreira-Neto J.R.C."/>
            <person name="da Silva M.D."/>
            <person name="Binneck E."/>
            <person name="de Melo N.F."/>
            <person name="da Silva R.H."/>
            <person name="de Melo A.L.T.M."/>
            <person name="Pandolfi V."/>
            <person name="Bustamante F.O."/>
            <person name="Brasileiro-Vidal A.C."/>
            <person name="Benko-Iseppon A.M."/>
        </authorList>
    </citation>
    <scope>NUCLEOTIDE SEQUENCE [LARGE SCALE GENOMIC DNA]</scope>
    <source>
        <tissue evidence="1">Leaves</tissue>
    </source>
</reference>
<comment type="caution">
    <text evidence="1">The sequence shown here is derived from an EMBL/GenBank/DDBJ whole genome shotgun (WGS) entry which is preliminary data.</text>
</comment>